<dbReference type="GeneID" id="75832068"/>
<keyword evidence="3" id="KW-0732">Signal</keyword>
<dbReference type="RefSeq" id="XP_051364412.1">
    <property type="nucleotide sequence ID" value="XM_051504020.1"/>
</dbReference>
<evidence type="ECO:0000256" key="5">
    <source>
        <dbReference type="ARBA" id="ARBA00023295"/>
    </source>
</evidence>
<comment type="caution">
    <text evidence="8">The sequence shown here is derived from an EMBL/GenBank/DDBJ whole genome shotgun (WGS) entry which is preliminary data.</text>
</comment>
<dbReference type="PANTHER" id="PTHR10030:SF37">
    <property type="entry name" value="ALPHA-L-FUCOSIDASE-RELATED"/>
    <property type="match status" value="1"/>
</dbReference>
<dbReference type="InterPro" id="IPR017853">
    <property type="entry name" value="GH"/>
</dbReference>
<gene>
    <name evidence="8" type="ORF">J7T54_005585</name>
</gene>
<evidence type="ECO:0000256" key="3">
    <source>
        <dbReference type="ARBA" id="ARBA00022729"/>
    </source>
</evidence>
<dbReference type="AlphaFoldDB" id="A0A9P9Y520"/>
<reference evidence="8" key="2">
    <citation type="submission" date="2022-07" db="EMBL/GenBank/DDBJ databases">
        <authorList>
            <person name="Goncalves M.F.M."/>
            <person name="Hilario S."/>
            <person name="Van De Peer Y."/>
            <person name="Esteves A.C."/>
            <person name="Alves A."/>
        </authorList>
    </citation>
    <scope>NUCLEOTIDE SEQUENCE</scope>
    <source>
        <strain evidence="8">MUM 19.33</strain>
    </source>
</reference>
<feature type="domain" description="Glycoside hydrolase family 29 N-terminal" evidence="6">
    <location>
        <begin position="212"/>
        <end position="299"/>
    </location>
</feature>
<dbReference type="EMBL" id="JAGIXG020000007">
    <property type="protein sequence ID" value="KAI6783556.1"/>
    <property type="molecule type" value="Genomic_DNA"/>
</dbReference>
<dbReference type="Proteomes" id="UP001055219">
    <property type="component" value="Unassembled WGS sequence"/>
</dbReference>
<evidence type="ECO:0000259" key="6">
    <source>
        <dbReference type="Pfam" id="PF01120"/>
    </source>
</evidence>
<dbReference type="InterPro" id="IPR013780">
    <property type="entry name" value="Glyco_hydro_b"/>
</dbReference>
<evidence type="ECO:0000256" key="4">
    <source>
        <dbReference type="ARBA" id="ARBA00022801"/>
    </source>
</evidence>
<accession>A0A9P9Y520</accession>
<reference evidence="8" key="1">
    <citation type="journal article" date="2021" name="J Fungi (Basel)">
        <title>Genomic and Metabolomic Analyses of the Marine Fungus Emericellopsis cladophorae: Insights into Saltwater Adaptability Mechanisms and Its Biosynthetic Potential.</title>
        <authorList>
            <person name="Goncalves M.F.M."/>
            <person name="Hilario S."/>
            <person name="Van de Peer Y."/>
            <person name="Esteves A.C."/>
            <person name="Alves A."/>
        </authorList>
    </citation>
    <scope>NUCLEOTIDE SEQUENCE</scope>
    <source>
        <strain evidence="8">MUM 19.33</strain>
    </source>
</reference>
<dbReference type="InterPro" id="IPR000933">
    <property type="entry name" value="Glyco_hydro_29"/>
</dbReference>
<proteinExistence type="inferred from homology"/>
<protein>
    <recommendedName>
        <fullName evidence="2">alpha-L-fucosidase</fullName>
        <ecNumber evidence="2">3.2.1.51</ecNumber>
    </recommendedName>
</protein>
<dbReference type="PANTHER" id="PTHR10030">
    <property type="entry name" value="ALPHA-L-FUCOSIDASE"/>
    <property type="match status" value="1"/>
</dbReference>
<evidence type="ECO:0000256" key="1">
    <source>
        <dbReference type="ARBA" id="ARBA00007951"/>
    </source>
</evidence>
<comment type="similarity">
    <text evidence="1">Belongs to the glycosyl hydrolase 29 family.</text>
</comment>
<dbReference type="Gene3D" id="3.20.20.80">
    <property type="entry name" value="Glycosidases"/>
    <property type="match status" value="2"/>
</dbReference>
<keyword evidence="4" id="KW-0378">Hydrolase</keyword>
<dbReference type="SMART" id="SM00812">
    <property type="entry name" value="Alpha_L_fucos"/>
    <property type="match status" value="1"/>
</dbReference>
<dbReference type="Pfam" id="PF16757">
    <property type="entry name" value="Fucosidase_C"/>
    <property type="match status" value="1"/>
</dbReference>
<evidence type="ECO:0000313" key="8">
    <source>
        <dbReference type="EMBL" id="KAI6783556.1"/>
    </source>
</evidence>
<evidence type="ECO:0000256" key="2">
    <source>
        <dbReference type="ARBA" id="ARBA00012662"/>
    </source>
</evidence>
<dbReference type="Pfam" id="PF01120">
    <property type="entry name" value="Alpha_L_fucos"/>
    <property type="match status" value="2"/>
</dbReference>
<dbReference type="OrthoDB" id="6039950at2759"/>
<dbReference type="Gene3D" id="2.60.20.10">
    <property type="entry name" value="Crystallins"/>
    <property type="match status" value="1"/>
</dbReference>
<dbReference type="InterPro" id="IPR031919">
    <property type="entry name" value="Fucosidase_C"/>
</dbReference>
<dbReference type="Gene3D" id="2.60.40.1180">
    <property type="entry name" value="Golgi alpha-mannosidase II"/>
    <property type="match status" value="1"/>
</dbReference>
<feature type="domain" description="Alpha-L-fucosidase C-terminal" evidence="7">
    <location>
        <begin position="332"/>
        <end position="417"/>
    </location>
</feature>
<name>A0A9P9Y520_9HYPO</name>
<keyword evidence="5" id="KW-0326">Glycosidase</keyword>
<dbReference type="SUPFAM" id="SSF51445">
    <property type="entry name" value="(Trans)glycosidases"/>
    <property type="match status" value="1"/>
</dbReference>
<feature type="domain" description="Glycoside hydrolase family 29 N-terminal" evidence="6">
    <location>
        <begin position="5"/>
        <end position="174"/>
    </location>
</feature>
<keyword evidence="9" id="KW-1185">Reference proteome</keyword>
<dbReference type="GO" id="GO:0006004">
    <property type="term" value="P:fucose metabolic process"/>
    <property type="evidence" value="ECO:0007669"/>
    <property type="project" value="TreeGrafter"/>
</dbReference>
<evidence type="ECO:0000313" key="9">
    <source>
        <dbReference type="Proteomes" id="UP001055219"/>
    </source>
</evidence>
<organism evidence="8 9">
    <name type="scientific">Emericellopsis cladophorae</name>
    <dbReference type="NCBI Taxonomy" id="2686198"/>
    <lineage>
        <taxon>Eukaryota</taxon>
        <taxon>Fungi</taxon>
        <taxon>Dikarya</taxon>
        <taxon>Ascomycota</taxon>
        <taxon>Pezizomycotina</taxon>
        <taxon>Sordariomycetes</taxon>
        <taxon>Hypocreomycetidae</taxon>
        <taxon>Hypocreales</taxon>
        <taxon>Bionectriaceae</taxon>
        <taxon>Emericellopsis</taxon>
    </lineage>
</organism>
<dbReference type="GO" id="GO:0004560">
    <property type="term" value="F:alpha-L-fucosidase activity"/>
    <property type="evidence" value="ECO:0007669"/>
    <property type="project" value="UniProtKB-EC"/>
</dbReference>
<evidence type="ECO:0000259" key="7">
    <source>
        <dbReference type="Pfam" id="PF16757"/>
    </source>
</evidence>
<sequence>MANLAEGPYEPTWDSTDRHNATLEWFLDVNFGVYWHWGAFTTPQYGSEWFITGGKELQGNDVQFNPVLASEGGEFDPAAWMRVIKASDARFAGPVAEHHDGFSMWDSEVNEWNSVDLGPKIDLVKLLADLVPENDMKLVIAMHQAFNVNGFFAHAPQQDDPSLGTLLGQVPAKRATRARGIAKATATIAPLDMDVLTTYKPLVDGFHDTSAVADWERGGPAELTRPCWLTDEAISATSWSYTEGISYYSIPSMLHSLLDRVSKNGNMLLNISPTTVGVIPQEQEDVLRAIGDYLGRYGKSVYGTPAWNIYGEGPNMAGGGSFTAPLVGNSSVIRFTRNKENNVLYAAGLGWPEDRKVSIQNLGSDALVSLESLQSVQLLGDDASQQANAEWEQTDEALDITFPEQPAESWAYALKLTFDQRIPVPQPKEGASIFSGSEAQGEGVTLGLGDFKRIFMTEAGLAPKKIRSIRVSPGSKGTLCANWDLKGASTELGAGEHRVEACSVGSIRIENV</sequence>
<dbReference type="InterPro" id="IPR057739">
    <property type="entry name" value="Glyco_hydro_29_N"/>
</dbReference>
<dbReference type="EC" id="3.2.1.51" evidence="2"/>
<dbReference type="GO" id="GO:0016139">
    <property type="term" value="P:glycoside catabolic process"/>
    <property type="evidence" value="ECO:0007669"/>
    <property type="project" value="TreeGrafter"/>
</dbReference>